<dbReference type="InterPro" id="IPR005135">
    <property type="entry name" value="Endo/exonuclease/phosphatase"/>
</dbReference>
<feature type="binding site" evidence="7">
    <location>
        <position position="246"/>
    </location>
    <ligand>
        <name>Mg(2+)</name>
        <dbReference type="ChEBI" id="CHEBI:18420"/>
        <label>1</label>
    </ligand>
</feature>
<dbReference type="EMBL" id="CP002656">
    <property type="protein sequence ID" value="AEB94900.1"/>
    <property type="molecule type" value="Genomic_DNA"/>
</dbReference>
<sequence>MNQLFLRLKILSWNVNSLKSAIAKGLMEIIKSEEYDVLMFQEIKTNQLPLDFQSLPYRAYINPSKQKRGYSGTLTLTRIEPISVTYGIGKEEFDVEGRVISTEFKSMFVINVYFPNAGEGLKRLDFKLRFNRAFQEYVASLGKPSVICGDFNVAHEEIDIARPKDNVNHAGFTPEERKWFHEFLLSGFVDTFRLFVKEPGHYSWWSYRFHAREKNIGWRIDYCVVSKELESKVKKAEILEKVMGSDHAPVTVEISE</sequence>
<dbReference type="KEGG" id="mcn:Mcup_0795"/>
<evidence type="ECO:0000256" key="5">
    <source>
        <dbReference type="ARBA" id="ARBA00022842"/>
    </source>
</evidence>
<comment type="similarity">
    <text evidence="2">Belongs to the DNA repair enzymes AP/ExoA family.</text>
</comment>
<dbReference type="Pfam" id="PF03372">
    <property type="entry name" value="Exo_endo_phos"/>
    <property type="match status" value="1"/>
</dbReference>
<evidence type="ECO:0000256" key="8">
    <source>
        <dbReference type="PIRSR" id="PIRSR604808-3"/>
    </source>
</evidence>
<feature type="site" description="Transition state stabilizer" evidence="8">
    <location>
        <position position="152"/>
    </location>
</feature>
<feature type="domain" description="Endonuclease/exonuclease/phosphatase" evidence="9">
    <location>
        <begin position="11"/>
        <end position="247"/>
    </location>
</feature>
<feature type="binding site" evidence="7">
    <location>
        <position position="150"/>
    </location>
    <ligand>
        <name>Mg(2+)</name>
        <dbReference type="ChEBI" id="CHEBI:18420"/>
        <label>1</label>
    </ligand>
</feature>
<dbReference type="GO" id="GO:0008311">
    <property type="term" value="F:double-stranded DNA 3'-5' DNA exonuclease activity"/>
    <property type="evidence" value="ECO:0007669"/>
    <property type="project" value="TreeGrafter"/>
</dbReference>
<feature type="active site" evidence="6">
    <location>
        <position position="113"/>
    </location>
</feature>
<feature type="site" description="Interaction with DNA substrate" evidence="8">
    <location>
        <position position="247"/>
    </location>
</feature>
<proteinExistence type="inferred from homology"/>
<evidence type="ECO:0000313" key="11">
    <source>
        <dbReference type="Proteomes" id="UP000007812"/>
    </source>
</evidence>
<comment type="cofactor">
    <cofactor evidence="7">
        <name>Mg(2+)</name>
        <dbReference type="ChEBI" id="CHEBI:18420"/>
    </cofactor>
    <cofactor evidence="7">
        <name>Mn(2+)</name>
        <dbReference type="ChEBI" id="CHEBI:29035"/>
    </cofactor>
    <text evidence="7">Probably binds two magnesium or manganese ions per subunit.</text>
</comment>
<dbReference type="GO" id="GO:0006284">
    <property type="term" value="P:base-excision repair"/>
    <property type="evidence" value="ECO:0007669"/>
    <property type="project" value="TreeGrafter"/>
</dbReference>
<evidence type="ECO:0000256" key="4">
    <source>
        <dbReference type="ARBA" id="ARBA00022801"/>
    </source>
</evidence>
<keyword evidence="7" id="KW-0464">Manganese</keyword>
<dbReference type="STRING" id="1006006.Mcup_0795"/>
<dbReference type="NCBIfam" id="TIGR00633">
    <property type="entry name" value="xth"/>
    <property type="match status" value="1"/>
</dbReference>
<evidence type="ECO:0000313" key="10">
    <source>
        <dbReference type="EMBL" id="AEB94900.1"/>
    </source>
</evidence>
<organism evidence="10 11">
    <name type="scientific">Metallosphaera cuprina (strain Ar-4)</name>
    <dbReference type="NCBI Taxonomy" id="1006006"/>
    <lineage>
        <taxon>Archaea</taxon>
        <taxon>Thermoproteota</taxon>
        <taxon>Thermoprotei</taxon>
        <taxon>Sulfolobales</taxon>
        <taxon>Sulfolobaceae</taxon>
        <taxon>Metallosphaera</taxon>
    </lineage>
</organism>
<name>F4G211_METCR</name>
<dbReference type="eggNOG" id="arCOG02207">
    <property type="taxonomic scope" value="Archaea"/>
</dbReference>
<evidence type="ECO:0000256" key="2">
    <source>
        <dbReference type="ARBA" id="ARBA00007092"/>
    </source>
</evidence>
<dbReference type="HOGENOM" id="CLU_027539_1_3_2"/>
<dbReference type="InterPro" id="IPR004808">
    <property type="entry name" value="AP_endonuc_1"/>
</dbReference>
<evidence type="ECO:0000256" key="7">
    <source>
        <dbReference type="PIRSR" id="PIRSR604808-2"/>
    </source>
</evidence>
<feature type="site" description="Important for catalytic activity" evidence="8">
    <location>
        <position position="221"/>
    </location>
</feature>
<dbReference type="GO" id="GO:0003906">
    <property type="term" value="F:DNA-(apurinic or apyrimidinic site) endonuclease activity"/>
    <property type="evidence" value="ECO:0007669"/>
    <property type="project" value="TreeGrafter"/>
</dbReference>
<dbReference type="PROSITE" id="PS51435">
    <property type="entry name" value="AP_NUCLEASE_F1_4"/>
    <property type="match status" value="1"/>
</dbReference>
<dbReference type="GO" id="GO:0046872">
    <property type="term" value="F:metal ion binding"/>
    <property type="evidence" value="ECO:0007669"/>
    <property type="project" value="UniProtKB-KW"/>
</dbReference>
<dbReference type="PANTHER" id="PTHR22748">
    <property type="entry name" value="AP ENDONUCLEASE"/>
    <property type="match status" value="1"/>
</dbReference>
<dbReference type="AlphaFoldDB" id="F4G211"/>
<keyword evidence="11" id="KW-1185">Reference proteome</keyword>
<evidence type="ECO:0000256" key="6">
    <source>
        <dbReference type="PIRSR" id="PIRSR604808-1"/>
    </source>
</evidence>
<feature type="active site" description="Proton donor/acceptor" evidence="6">
    <location>
        <position position="150"/>
    </location>
</feature>
<keyword evidence="4" id="KW-0378">Hydrolase</keyword>
<evidence type="ECO:0000256" key="1">
    <source>
        <dbReference type="ARBA" id="ARBA00001936"/>
    </source>
</evidence>
<keyword evidence="3 7" id="KW-0479">Metal-binding</keyword>
<dbReference type="InterPro" id="IPR036691">
    <property type="entry name" value="Endo/exonu/phosph_ase_sf"/>
</dbReference>
<reference evidence="10 11" key="1">
    <citation type="journal article" date="2011" name="J. Bacteriol.">
        <title>Complete genome sequence of Metallosphaera cuprina, a metal sulfide-oxidizing archaeon from a hot spring.</title>
        <authorList>
            <person name="Liu L.J."/>
            <person name="You X.Y."/>
            <person name="Zheng H."/>
            <person name="Wang S."/>
            <person name="Jiang C.Y."/>
            <person name="Liu S.J."/>
        </authorList>
    </citation>
    <scope>NUCLEOTIDE SEQUENCE [LARGE SCALE GENOMIC DNA]</scope>
    <source>
        <strain evidence="10 11">Ar-4</strain>
    </source>
</reference>
<dbReference type="SUPFAM" id="SSF56219">
    <property type="entry name" value="DNase I-like"/>
    <property type="match status" value="1"/>
</dbReference>
<feature type="binding site" evidence="7">
    <location>
        <position position="152"/>
    </location>
    <ligand>
        <name>Mg(2+)</name>
        <dbReference type="ChEBI" id="CHEBI:18420"/>
        <label>1</label>
    </ligand>
</feature>
<feature type="binding site" evidence="7">
    <location>
        <position position="42"/>
    </location>
    <ligand>
        <name>Mg(2+)</name>
        <dbReference type="ChEBI" id="CHEBI:18420"/>
        <label>1</label>
    </ligand>
</feature>
<accession>F4G211</accession>
<dbReference type="CDD" id="cd09073">
    <property type="entry name" value="ExoIII_AP-endo"/>
    <property type="match status" value="1"/>
</dbReference>
<comment type="cofactor">
    <cofactor evidence="1">
        <name>Mn(2+)</name>
        <dbReference type="ChEBI" id="CHEBI:29035"/>
    </cofactor>
</comment>
<feature type="binding site" evidence="7">
    <location>
        <position position="14"/>
    </location>
    <ligand>
        <name>Mg(2+)</name>
        <dbReference type="ChEBI" id="CHEBI:18420"/>
        <label>1</label>
    </ligand>
</feature>
<evidence type="ECO:0000259" key="9">
    <source>
        <dbReference type="Pfam" id="PF03372"/>
    </source>
</evidence>
<dbReference type="PANTHER" id="PTHR22748:SF6">
    <property type="entry name" value="DNA-(APURINIC OR APYRIMIDINIC SITE) ENDONUCLEASE"/>
    <property type="match status" value="1"/>
</dbReference>
<dbReference type="Gene3D" id="3.60.10.10">
    <property type="entry name" value="Endonuclease/exonuclease/phosphatase"/>
    <property type="match status" value="1"/>
</dbReference>
<dbReference type="GO" id="GO:0008081">
    <property type="term" value="F:phosphoric diester hydrolase activity"/>
    <property type="evidence" value="ECO:0007669"/>
    <property type="project" value="TreeGrafter"/>
</dbReference>
<dbReference type="Proteomes" id="UP000007812">
    <property type="component" value="Chromosome"/>
</dbReference>
<dbReference type="PROSITE" id="PS00728">
    <property type="entry name" value="AP_NUCLEASE_F1_3"/>
    <property type="match status" value="1"/>
</dbReference>
<protein>
    <submittedName>
        <fullName evidence="10">Exodeoxyribonuclease III Xth</fullName>
    </submittedName>
</protein>
<feature type="active site" description="Proton acceptor" evidence="6">
    <location>
        <position position="247"/>
    </location>
</feature>
<dbReference type="GO" id="GO:0003677">
    <property type="term" value="F:DNA binding"/>
    <property type="evidence" value="ECO:0007669"/>
    <property type="project" value="InterPro"/>
</dbReference>
<evidence type="ECO:0000256" key="3">
    <source>
        <dbReference type="ARBA" id="ARBA00022723"/>
    </source>
</evidence>
<dbReference type="PATRIC" id="fig|1006006.8.peg.793"/>
<dbReference type="InterPro" id="IPR020848">
    <property type="entry name" value="AP_endonuclease_F1_CS"/>
</dbReference>
<keyword evidence="5 7" id="KW-0460">Magnesium</keyword>
<dbReference type="NCBIfam" id="TIGR00195">
    <property type="entry name" value="exoDNase_III"/>
    <property type="match status" value="1"/>
</dbReference>
<feature type="binding site" evidence="7">
    <location>
        <position position="247"/>
    </location>
    <ligand>
        <name>Mg(2+)</name>
        <dbReference type="ChEBI" id="CHEBI:18420"/>
        <label>1</label>
    </ligand>
</feature>
<gene>
    <name evidence="10" type="ordered locus">Mcup_0795</name>
</gene>